<dbReference type="Pfam" id="PF20720">
    <property type="entry name" value="nSTAND3"/>
    <property type="match status" value="1"/>
</dbReference>
<dbReference type="AlphaFoldDB" id="A0A6J8BYY8"/>
<dbReference type="OrthoDB" id="6122878at2759"/>
<reference evidence="2 3" key="1">
    <citation type="submission" date="2020-06" db="EMBL/GenBank/DDBJ databases">
        <authorList>
            <person name="Li R."/>
            <person name="Bekaert M."/>
        </authorList>
    </citation>
    <scope>NUCLEOTIDE SEQUENCE [LARGE SCALE GENOMIC DNA]</scope>
    <source>
        <strain evidence="3">wild</strain>
    </source>
</reference>
<sequence>MSPKLRTPRAEITAYTFNSLIGKTDNFIDKRELKQTRGIFIEEVHTQHFEKPVVKKQQIHLDYVEEGTQADIILNTKVLLCIYITLRDAKITVISGPPRCGKTSFLYHAVMKLGEADNYNICFVSDPIKLIESINIKEKQIFVIDDIVGKNSLNEDSLQTWRANADSIYQIVSQCLKTKLILTCRSYIYRSEKFSSMKLPHMHCDMLTNERFLTTVEMRRL</sequence>
<proteinExistence type="predicted"/>
<protein>
    <recommendedName>
        <fullName evidence="1">Novel STAND NTPase 3 domain-containing protein</fullName>
    </recommendedName>
</protein>
<evidence type="ECO:0000313" key="3">
    <source>
        <dbReference type="Proteomes" id="UP000507470"/>
    </source>
</evidence>
<dbReference type="SUPFAM" id="SSF52540">
    <property type="entry name" value="P-loop containing nucleoside triphosphate hydrolases"/>
    <property type="match status" value="1"/>
</dbReference>
<dbReference type="Gene3D" id="3.40.50.300">
    <property type="entry name" value="P-loop containing nucleotide triphosphate hydrolases"/>
    <property type="match status" value="1"/>
</dbReference>
<dbReference type="InterPro" id="IPR027417">
    <property type="entry name" value="P-loop_NTPase"/>
</dbReference>
<evidence type="ECO:0000313" key="2">
    <source>
        <dbReference type="EMBL" id="CAC5388054.1"/>
    </source>
</evidence>
<feature type="domain" description="Novel STAND NTPase 3" evidence="1">
    <location>
        <begin position="85"/>
        <end position="202"/>
    </location>
</feature>
<name>A0A6J8BYY8_MYTCO</name>
<accession>A0A6J8BYY8</accession>
<dbReference type="EMBL" id="CACVKT020004123">
    <property type="protein sequence ID" value="CAC5388054.1"/>
    <property type="molecule type" value="Genomic_DNA"/>
</dbReference>
<evidence type="ECO:0000259" key="1">
    <source>
        <dbReference type="Pfam" id="PF20720"/>
    </source>
</evidence>
<dbReference type="InterPro" id="IPR049050">
    <property type="entry name" value="nSTAND3"/>
</dbReference>
<organism evidence="2 3">
    <name type="scientific">Mytilus coruscus</name>
    <name type="common">Sea mussel</name>
    <dbReference type="NCBI Taxonomy" id="42192"/>
    <lineage>
        <taxon>Eukaryota</taxon>
        <taxon>Metazoa</taxon>
        <taxon>Spiralia</taxon>
        <taxon>Lophotrochozoa</taxon>
        <taxon>Mollusca</taxon>
        <taxon>Bivalvia</taxon>
        <taxon>Autobranchia</taxon>
        <taxon>Pteriomorphia</taxon>
        <taxon>Mytilida</taxon>
        <taxon>Mytiloidea</taxon>
        <taxon>Mytilidae</taxon>
        <taxon>Mytilinae</taxon>
        <taxon>Mytilus</taxon>
    </lineage>
</organism>
<gene>
    <name evidence="2" type="ORF">MCOR_23339</name>
</gene>
<dbReference type="Proteomes" id="UP000507470">
    <property type="component" value="Unassembled WGS sequence"/>
</dbReference>
<keyword evidence="3" id="KW-1185">Reference proteome</keyword>